<dbReference type="Proteomes" id="UP000177573">
    <property type="component" value="Unassembled WGS sequence"/>
</dbReference>
<comment type="caution">
    <text evidence="1">The sequence shown here is derived from an EMBL/GenBank/DDBJ whole genome shotgun (WGS) entry which is preliminary data.</text>
</comment>
<reference evidence="1 2" key="1">
    <citation type="journal article" date="2016" name="Nat. Commun.">
        <title>Thousands of microbial genomes shed light on interconnected biogeochemical processes in an aquifer system.</title>
        <authorList>
            <person name="Anantharaman K."/>
            <person name="Brown C.T."/>
            <person name="Hug L.A."/>
            <person name="Sharon I."/>
            <person name="Castelle C.J."/>
            <person name="Probst A.J."/>
            <person name="Thomas B.C."/>
            <person name="Singh A."/>
            <person name="Wilkins M.J."/>
            <person name="Karaoz U."/>
            <person name="Brodie E.L."/>
            <person name="Williams K.H."/>
            <person name="Hubbard S.S."/>
            <person name="Banfield J.F."/>
        </authorList>
    </citation>
    <scope>NUCLEOTIDE SEQUENCE [LARGE SCALE GENOMIC DNA]</scope>
</reference>
<protein>
    <recommendedName>
        <fullName evidence="3">DUF218 domain-containing protein</fullName>
    </recommendedName>
</protein>
<sequence>MSFLLLTFLTGPRAMKVVLGFSCGYRNKEEPGLSNEAMARTIQHLNPDVVSVQIQIGLALRKLGIVPNHEVSQHRKPNRHYVDTEEVARQMLVFLSEQGLQNETVLVVAHPLHMPRCINVFRKLSIQSTIHGIYAIVPCDSQSAHFWTRAPFLIRAHEILGFPIFLLRGYYNTTA</sequence>
<accession>A0A1G2DP37</accession>
<evidence type="ECO:0008006" key="3">
    <source>
        <dbReference type="Google" id="ProtNLM"/>
    </source>
</evidence>
<dbReference type="EMBL" id="MHLR01000017">
    <property type="protein sequence ID" value="OGZ15162.1"/>
    <property type="molecule type" value="Genomic_DNA"/>
</dbReference>
<gene>
    <name evidence="1" type="ORF">A3J08_02785</name>
</gene>
<evidence type="ECO:0000313" key="2">
    <source>
        <dbReference type="Proteomes" id="UP000177573"/>
    </source>
</evidence>
<organism evidence="1 2">
    <name type="scientific">Candidatus Lloydbacteria bacterium RIFCSPLOWO2_02_FULL_51_11</name>
    <dbReference type="NCBI Taxonomy" id="1798667"/>
    <lineage>
        <taxon>Bacteria</taxon>
        <taxon>Candidatus Lloydiibacteriota</taxon>
    </lineage>
</organism>
<dbReference type="STRING" id="1798667.A3J08_02785"/>
<proteinExistence type="predicted"/>
<dbReference type="AlphaFoldDB" id="A0A1G2DP37"/>
<name>A0A1G2DP37_9BACT</name>
<evidence type="ECO:0000313" key="1">
    <source>
        <dbReference type="EMBL" id="OGZ15162.1"/>
    </source>
</evidence>